<keyword evidence="3" id="KW-0175">Coiled coil</keyword>
<feature type="domain" description="GGDEF" evidence="4">
    <location>
        <begin position="323"/>
        <end position="448"/>
    </location>
</feature>
<comment type="caution">
    <text evidence="5">The sequence shown here is derived from an EMBL/GenBank/DDBJ whole genome shotgun (WGS) entry which is preliminary data.</text>
</comment>
<dbReference type="EMBL" id="JACNIG010000247">
    <property type="protein sequence ID" value="MBC8432775.1"/>
    <property type="molecule type" value="Genomic_DNA"/>
</dbReference>
<accession>A0A8J6P023</accession>
<evidence type="ECO:0000313" key="6">
    <source>
        <dbReference type="Proteomes" id="UP000605201"/>
    </source>
</evidence>
<organism evidence="5 6">
    <name type="scientific">Candidatus Desulfatibia vada</name>
    <dbReference type="NCBI Taxonomy" id="2841696"/>
    <lineage>
        <taxon>Bacteria</taxon>
        <taxon>Pseudomonadati</taxon>
        <taxon>Thermodesulfobacteriota</taxon>
        <taxon>Desulfobacteria</taxon>
        <taxon>Desulfobacterales</taxon>
        <taxon>Desulfobacterales incertae sedis</taxon>
        <taxon>Candidatus Desulfatibia</taxon>
    </lineage>
</organism>
<reference evidence="5 6" key="1">
    <citation type="submission" date="2020-08" db="EMBL/GenBank/DDBJ databases">
        <title>Bridging the membrane lipid divide: bacteria of the FCB group superphylum have the potential to synthesize archaeal ether lipids.</title>
        <authorList>
            <person name="Villanueva L."/>
            <person name="Von Meijenfeldt F.A.B."/>
            <person name="Westbye A.B."/>
            <person name="Yadav S."/>
            <person name="Hopmans E.C."/>
            <person name="Dutilh B.E."/>
            <person name="Sinninghe Damste J.S."/>
        </authorList>
    </citation>
    <scope>NUCLEOTIDE SEQUENCE [LARGE SCALE GENOMIC DNA]</scope>
    <source>
        <strain evidence="5">NIOZ-UU17</strain>
    </source>
</reference>
<dbReference type="InterPro" id="IPR000160">
    <property type="entry name" value="GGDEF_dom"/>
</dbReference>
<dbReference type="GO" id="GO:0052621">
    <property type="term" value="F:diguanylate cyclase activity"/>
    <property type="evidence" value="ECO:0007669"/>
    <property type="project" value="UniProtKB-EC"/>
</dbReference>
<dbReference type="AlphaFoldDB" id="A0A8J6P023"/>
<evidence type="ECO:0000313" key="5">
    <source>
        <dbReference type="EMBL" id="MBC8432775.1"/>
    </source>
</evidence>
<dbReference type="NCBIfam" id="TIGR00254">
    <property type="entry name" value="GGDEF"/>
    <property type="match status" value="1"/>
</dbReference>
<evidence type="ECO:0000256" key="3">
    <source>
        <dbReference type="SAM" id="Coils"/>
    </source>
</evidence>
<dbReference type="Proteomes" id="UP000605201">
    <property type="component" value="Unassembled WGS sequence"/>
</dbReference>
<sequence length="448" mass="51053">MDKDQSAEIERLKQDFYKLEQESNQEKECLLKIINSFGMVMATHEEFAEEFQAIKKSVNTDKALPVDLIEKEIGKLRSKVFTMETSRGFDEEGIVQLDGLKESLLGVCRIVKRITVALLDDFYPLSSELKATADSIQIDCHADITQAELEDATVDFLSFIKNLKVKIAEDFRYINNTLLALLDHVKKLEKDLTSEFDEDVRQKEIEQFEITIHDKVGSIVDSFNIHATIEEIKSAVVEKLAKIKNLISLRKKKEMQRIRKSKKNINRLRKRIVVAEREAGAMTQKAKYFQTAATIDGLTGLSNRNTFDLRVKSALKTFDEGGKLFSIVLFDVDDFKNINDTFGHLSGDKVLQKIAQCLQTTFRKNDCIARFGGDEFAVVVEGLGEEMARERIMKFEENFRKKRFYSRSSGDIKVAVSAGFAQAVAGEGPEDILRRADMDMYALKKKKH</sequence>
<feature type="coiled-coil region" evidence="3">
    <location>
        <begin position="251"/>
        <end position="285"/>
    </location>
</feature>
<dbReference type="SMART" id="SM00267">
    <property type="entry name" value="GGDEF"/>
    <property type="match status" value="1"/>
</dbReference>
<evidence type="ECO:0000256" key="2">
    <source>
        <dbReference type="ARBA" id="ARBA00034247"/>
    </source>
</evidence>
<dbReference type="InterPro" id="IPR043128">
    <property type="entry name" value="Rev_trsase/Diguanyl_cyclase"/>
</dbReference>
<dbReference type="PANTHER" id="PTHR45138">
    <property type="entry name" value="REGULATORY COMPONENTS OF SENSORY TRANSDUCTION SYSTEM"/>
    <property type="match status" value="1"/>
</dbReference>
<dbReference type="InterPro" id="IPR050469">
    <property type="entry name" value="Diguanylate_Cyclase"/>
</dbReference>
<dbReference type="EC" id="2.7.7.65" evidence="1"/>
<proteinExistence type="predicted"/>
<dbReference type="Gene3D" id="3.30.70.270">
    <property type="match status" value="1"/>
</dbReference>
<dbReference type="SUPFAM" id="SSF55073">
    <property type="entry name" value="Nucleotide cyclase"/>
    <property type="match status" value="1"/>
</dbReference>
<evidence type="ECO:0000259" key="4">
    <source>
        <dbReference type="PROSITE" id="PS50887"/>
    </source>
</evidence>
<protein>
    <recommendedName>
        <fullName evidence="1">diguanylate cyclase</fullName>
        <ecNumber evidence="1">2.7.7.65</ecNumber>
    </recommendedName>
</protein>
<dbReference type="InterPro" id="IPR029787">
    <property type="entry name" value="Nucleotide_cyclase"/>
</dbReference>
<dbReference type="Pfam" id="PF00990">
    <property type="entry name" value="GGDEF"/>
    <property type="match status" value="1"/>
</dbReference>
<comment type="catalytic activity">
    <reaction evidence="2">
        <text>2 GTP = 3',3'-c-di-GMP + 2 diphosphate</text>
        <dbReference type="Rhea" id="RHEA:24898"/>
        <dbReference type="ChEBI" id="CHEBI:33019"/>
        <dbReference type="ChEBI" id="CHEBI:37565"/>
        <dbReference type="ChEBI" id="CHEBI:58805"/>
        <dbReference type="EC" id="2.7.7.65"/>
    </reaction>
</comment>
<dbReference type="PROSITE" id="PS50887">
    <property type="entry name" value="GGDEF"/>
    <property type="match status" value="1"/>
</dbReference>
<dbReference type="CDD" id="cd01949">
    <property type="entry name" value="GGDEF"/>
    <property type="match status" value="1"/>
</dbReference>
<dbReference type="PANTHER" id="PTHR45138:SF9">
    <property type="entry name" value="DIGUANYLATE CYCLASE DGCM-RELATED"/>
    <property type="match status" value="1"/>
</dbReference>
<evidence type="ECO:0000256" key="1">
    <source>
        <dbReference type="ARBA" id="ARBA00012528"/>
    </source>
</evidence>
<gene>
    <name evidence="5" type="ORF">H8D96_12755</name>
</gene>
<name>A0A8J6P023_9BACT</name>
<dbReference type="FunFam" id="3.30.70.270:FF:000001">
    <property type="entry name" value="Diguanylate cyclase domain protein"/>
    <property type="match status" value="1"/>
</dbReference>